<dbReference type="InterPro" id="IPR011711">
    <property type="entry name" value="GntR_C"/>
</dbReference>
<dbReference type="CDD" id="cd07377">
    <property type="entry name" value="WHTH_GntR"/>
    <property type="match status" value="1"/>
</dbReference>
<dbReference type="SMART" id="SM00895">
    <property type="entry name" value="FCD"/>
    <property type="match status" value="1"/>
</dbReference>
<accession>A0A934TNY4</accession>
<evidence type="ECO:0000256" key="4">
    <source>
        <dbReference type="SAM" id="MobiDB-lite"/>
    </source>
</evidence>
<dbReference type="Gene3D" id="1.10.10.10">
    <property type="entry name" value="Winged helix-like DNA-binding domain superfamily/Winged helix DNA-binding domain"/>
    <property type="match status" value="1"/>
</dbReference>
<gene>
    <name evidence="6" type="ORF">JJB11_01890</name>
</gene>
<dbReference type="SUPFAM" id="SSF48008">
    <property type="entry name" value="GntR ligand-binding domain-like"/>
    <property type="match status" value="1"/>
</dbReference>
<dbReference type="InterPro" id="IPR036388">
    <property type="entry name" value="WH-like_DNA-bd_sf"/>
</dbReference>
<reference evidence="6" key="1">
    <citation type="journal article" date="2012" name="J. Microbiol. Biotechnol.">
        <title>Ramlibacter ginsenosidimutans sp. nov., with ginsenoside-converting activity.</title>
        <authorList>
            <person name="Wang L."/>
            <person name="An D.S."/>
            <person name="Kim S.G."/>
            <person name="Jin F.X."/>
            <person name="Kim S.C."/>
            <person name="Lee S.T."/>
            <person name="Im W.T."/>
        </authorList>
    </citation>
    <scope>NUCLEOTIDE SEQUENCE</scope>
    <source>
        <strain evidence="6">KACC 17527</strain>
    </source>
</reference>
<evidence type="ECO:0000256" key="1">
    <source>
        <dbReference type="ARBA" id="ARBA00023015"/>
    </source>
</evidence>
<dbReference type="InterPro" id="IPR008920">
    <property type="entry name" value="TF_FadR/GntR_C"/>
</dbReference>
<protein>
    <submittedName>
        <fullName evidence="6">FadR family transcriptional regulator</fullName>
    </submittedName>
</protein>
<dbReference type="SMART" id="SM00345">
    <property type="entry name" value="HTH_GNTR"/>
    <property type="match status" value="1"/>
</dbReference>
<dbReference type="PROSITE" id="PS50949">
    <property type="entry name" value="HTH_GNTR"/>
    <property type="match status" value="1"/>
</dbReference>
<comment type="caution">
    <text evidence="6">The sequence shown here is derived from an EMBL/GenBank/DDBJ whole genome shotgun (WGS) entry which is preliminary data.</text>
</comment>
<keyword evidence="7" id="KW-1185">Reference proteome</keyword>
<name>A0A934TNY4_9BURK</name>
<sequence>MQYGQVFGAWQIYITYSPDMSNRISTSRHSYLATEIGHRIVSGVYASGTLLPPEAQVLAEFGVSRPVLREAIKLLESKGMLEARQRRGTVITERNRWNLLDRDVLGWIAESGADPEMLFRLTEVRMIVEPGACLLAAQNTDKDALRGMEDAWQRMVAHVEHPQLYVEADRDFHLALLMASGNEYLAAVGTAISAALKVSVQRTNPTIESNQASLAVHERILAALRRGDGVRAANASRRQLETAVQWLRDEGPKQAPRRAVDGGAKRTRR</sequence>
<dbReference type="PANTHER" id="PTHR43537:SF44">
    <property type="entry name" value="GNTR FAMILY REGULATORY PROTEIN"/>
    <property type="match status" value="1"/>
</dbReference>
<evidence type="ECO:0000256" key="3">
    <source>
        <dbReference type="ARBA" id="ARBA00023163"/>
    </source>
</evidence>
<feature type="region of interest" description="Disordered" evidence="4">
    <location>
        <begin position="248"/>
        <end position="269"/>
    </location>
</feature>
<dbReference type="AlphaFoldDB" id="A0A934TNY4"/>
<dbReference type="RefSeq" id="WP_201166207.1">
    <property type="nucleotide sequence ID" value="NZ_JAEPWM010000001.1"/>
</dbReference>
<reference evidence="6" key="2">
    <citation type="submission" date="2021-01" db="EMBL/GenBank/DDBJ databases">
        <authorList>
            <person name="Kang M."/>
        </authorList>
    </citation>
    <scope>NUCLEOTIDE SEQUENCE</scope>
    <source>
        <strain evidence="6">KACC 17527</strain>
    </source>
</reference>
<keyword evidence="1" id="KW-0805">Transcription regulation</keyword>
<dbReference type="PANTHER" id="PTHR43537">
    <property type="entry name" value="TRANSCRIPTIONAL REGULATOR, GNTR FAMILY"/>
    <property type="match status" value="1"/>
</dbReference>
<evidence type="ECO:0000259" key="5">
    <source>
        <dbReference type="PROSITE" id="PS50949"/>
    </source>
</evidence>
<keyword evidence="3" id="KW-0804">Transcription</keyword>
<dbReference type="Gene3D" id="1.20.120.530">
    <property type="entry name" value="GntR ligand-binding domain-like"/>
    <property type="match status" value="1"/>
</dbReference>
<dbReference type="Pfam" id="PF00392">
    <property type="entry name" value="GntR"/>
    <property type="match status" value="1"/>
</dbReference>
<evidence type="ECO:0000313" key="7">
    <source>
        <dbReference type="Proteomes" id="UP000630528"/>
    </source>
</evidence>
<evidence type="ECO:0000313" key="6">
    <source>
        <dbReference type="EMBL" id="MBK6004829.1"/>
    </source>
</evidence>
<keyword evidence="2" id="KW-0238">DNA-binding</keyword>
<proteinExistence type="predicted"/>
<dbReference type="Pfam" id="PF07729">
    <property type="entry name" value="FCD"/>
    <property type="match status" value="1"/>
</dbReference>
<dbReference type="GO" id="GO:0003677">
    <property type="term" value="F:DNA binding"/>
    <property type="evidence" value="ECO:0007669"/>
    <property type="project" value="UniProtKB-KW"/>
</dbReference>
<dbReference type="Proteomes" id="UP000630528">
    <property type="component" value="Unassembled WGS sequence"/>
</dbReference>
<dbReference type="SUPFAM" id="SSF46785">
    <property type="entry name" value="Winged helix' DNA-binding domain"/>
    <property type="match status" value="1"/>
</dbReference>
<dbReference type="EMBL" id="JAEPWM010000001">
    <property type="protein sequence ID" value="MBK6004829.1"/>
    <property type="molecule type" value="Genomic_DNA"/>
</dbReference>
<dbReference type="PRINTS" id="PR00035">
    <property type="entry name" value="HTHGNTR"/>
</dbReference>
<evidence type="ECO:0000256" key="2">
    <source>
        <dbReference type="ARBA" id="ARBA00023125"/>
    </source>
</evidence>
<organism evidence="6 7">
    <name type="scientific">Ramlibacter ginsenosidimutans</name>
    <dbReference type="NCBI Taxonomy" id="502333"/>
    <lineage>
        <taxon>Bacteria</taxon>
        <taxon>Pseudomonadati</taxon>
        <taxon>Pseudomonadota</taxon>
        <taxon>Betaproteobacteria</taxon>
        <taxon>Burkholderiales</taxon>
        <taxon>Comamonadaceae</taxon>
        <taxon>Ramlibacter</taxon>
    </lineage>
</organism>
<dbReference type="InterPro" id="IPR000524">
    <property type="entry name" value="Tscrpt_reg_HTH_GntR"/>
</dbReference>
<feature type="domain" description="HTH gntR-type" evidence="5">
    <location>
        <begin position="26"/>
        <end position="94"/>
    </location>
</feature>
<dbReference type="GO" id="GO:0003700">
    <property type="term" value="F:DNA-binding transcription factor activity"/>
    <property type="evidence" value="ECO:0007669"/>
    <property type="project" value="InterPro"/>
</dbReference>
<dbReference type="InterPro" id="IPR036390">
    <property type="entry name" value="WH_DNA-bd_sf"/>
</dbReference>